<evidence type="ECO:0000313" key="2">
    <source>
        <dbReference type="Proteomes" id="UP000391834"/>
    </source>
</evidence>
<dbReference type="AlphaFoldDB" id="A0A5M4AW52"/>
<accession>A0A5M4AW52</accession>
<sequence length="70" mass="8219">MRQIIGQKILEKISSFDFVTLSNNPRAAGWFFIRMSFEKEVNFSSGRESLSLVFRVNNKKAEFDTKRELE</sequence>
<protein>
    <submittedName>
        <fullName evidence="1">Uncharacterized protein</fullName>
    </submittedName>
</protein>
<organism evidence="1 2">
    <name type="scientific">Prolixibacter bellariivorans</name>
    <dbReference type="NCBI Taxonomy" id="314319"/>
    <lineage>
        <taxon>Bacteria</taxon>
        <taxon>Pseudomonadati</taxon>
        <taxon>Bacteroidota</taxon>
        <taxon>Bacteroidia</taxon>
        <taxon>Marinilabiliales</taxon>
        <taxon>Prolixibacteraceae</taxon>
        <taxon>Prolixibacter</taxon>
    </lineage>
</organism>
<proteinExistence type="predicted"/>
<dbReference type="Proteomes" id="UP000391834">
    <property type="component" value="Unassembled WGS sequence"/>
</dbReference>
<reference evidence="1 2" key="1">
    <citation type="submission" date="2019-10" db="EMBL/GenBank/DDBJ databases">
        <title>Prolixibacter strains distinguished by the presence of nitrate reductase genes were adept at nitrate-dependent anaerobic corrosion of metallic iron and carbon steel.</title>
        <authorList>
            <person name="Iino T."/>
            <person name="Shono N."/>
            <person name="Ito K."/>
            <person name="Nakamura R."/>
            <person name="Sueoka K."/>
            <person name="Harayama S."/>
            <person name="Ohkuma M."/>
        </authorList>
    </citation>
    <scope>NUCLEOTIDE SEQUENCE [LARGE SCALE GENOMIC DNA]</scope>
    <source>
        <strain evidence="1 2">JCM 13498</strain>
    </source>
</reference>
<keyword evidence="2" id="KW-1185">Reference proteome</keyword>
<dbReference type="EMBL" id="BLAX01000001">
    <property type="protein sequence ID" value="GET32152.1"/>
    <property type="molecule type" value="Genomic_DNA"/>
</dbReference>
<gene>
    <name evidence="1" type="ORF">PbJCM13498_10150</name>
</gene>
<comment type="caution">
    <text evidence="1">The sequence shown here is derived from an EMBL/GenBank/DDBJ whole genome shotgun (WGS) entry which is preliminary data.</text>
</comment>
<evidence type="ECO:0000313" key="1">
    <source>
        <dbReference type="EMBL" id="GET32152.1"/>
    </source>
</evidence>
<name>A0A5M4AW52_9BACT</name>